<comment type="similarity">
    <text evidence="2">Belongs to the CobB/CobQ family. CobQ subfamily.</text>
</comment>
<dbReference type="Gene3D" id="3.40.50.300">
    <property type="entry name" value="P-loop containing nucleotide triphosphate hydrolases"/>
    <property type="match status" value="2"/>
</dbReference>
<keyword evidence="4 9" id="KW-0436">Ligase</keyword>
<comment type="similarity">
    <text evidence="9">Belongs to the CobB/CbiA family.</text>
</comment>
<feature type="domain" description="CobB/CobQ-like glutamine amidotransferase" evidence="11">
    <location>
        <begin position="239"/>
        <end position="419"/>
    </location>
</feature>
<organism evidence="12 13">
    <name type="scientific">Alkalilimnicola ehrlichii</name>
    <dbReference type="NCBI Taxonomy" id="351052"/>
    <lineage>
        <taxon>Bacteria</taxon>
        <taxon>Pseudomonadati</taxon>
        <taxon>Pseudomonadota</taxon>
        <taxon>Gammaproteobacteria</taxon>
        <taxon>Chromatiales</taxon>
        <taxon>Ectothiorhodospiraceae</taxon>
        <taxon>Alkalilimnicola</taxon>
    </lineage>
</organism>
<dbReference type="GO" id="GO:0009236">
    <property type="term" value="P:cobalamin biosynthetic process"/>
    <property type="evidence" value="ECO:0007669"/>
    <property type="project" value="UniProtKB-UniRule"/>
</dbReference>
<evidence type="ECO:0000256" key="2">
    <source>
        <dbReference type="ARBA" id="ARBA00006205"/>
    </source>
</evidence>
<dbReference type="InterPro" id="IPR004484">
    <property type="entry name" value="CbiA/CobB_synth"/>
</dbReference>
<evidence type="ECO:0000256" key="8">
    <source>
        <dbReference type="ARBA" id="ARBA00022962"/>
    </source>
</evidence>
<comment type="cofactor">
    <cofactor evidence="1 9">
        <name>Mg(2+)</name>
        <dbReference type="ChEBI" id="CHEBI:18420"/>
    </cofactor>
</comment>
<evidence type="ECO:0000256" key="1">
    <source>
        <dbReference type="ARBA" id="ARBA00001946"/>
    </source>
</evidence>
<evidence type="ECO:0000313" key="12">
    <source>
        <dbReference type="EMBL" id="RFA33935.1"/>
    </source>
</evidence>
<dbReference type="Pfam" id="PF01656">
    <property type="entry name" value="CbiA"/>
    <property type="match status" value="1"/>
</dbReference>
<evidence type="ECO:0000259" key="10">
    <source>
        <dbReference type="Pfam" id="PF01656"/>
    </source>
</evidence>
<comment type="domain">
    <text evidence="9">Comprises of two domains. The C-terminal domain contains the binding site for glutamine and catalyzes the hydrolysis of this substrate to glutamate and ammonia. The N-terminal domain is anticipated to bind ATP and cobyrinate and catalyzes the ultimate synthesis of the diamide product. The ammonia produced via the glutaminase domain is probably translocated to the adjacent domain via a molecular tunnel, where it reacts with an activated intermediate.</text>
</comment>
<comment type="function">
    <text evidence="9">Catalyzes the ATP-dependent amidation of the two carboxylate groups at positions a and c of cobyrinate, using either L-glutamine or ammonia as the nitrogen source.</text>
</comment>
<evidence type="ECO:0000256" key="7">
    <source>
        <dbReference type="ARBA" id="ARBA00022842"/>
    </source>
</evidence>
<dbReference type="InterPro" id="IPR027417">
    <property type="entry name" value="P-loop_NTPase"/>
</dbReference>
<evidence type="ECO:0000259" key="11">
    <source>
        <dbReference type="Pfam" id="PF07685"/>
    </source>
</evidence>
<dbReference type="Proteomes" id="UP000256763">
    <property type="component" value="Unassembled WGS sequence"/>
</dbReference>
<keyword evidence="3 9" id="KW-0169">Cobalamin biosynthesis</keyword>
<dbReference type="Gene3D" id="3.40.50.880">
    <property type="match status" value="1"/>
</dbReference>
<dbReference type="CDD" id="cd03130">
    <property type="entry name" value="GATase1_CobB"/>
    <property type="match status" value="1"/>
</dbReference>
<dbReference type="PANTHER" id="PTHR43873">
    <property type="entry name" value="COBYRINATE A,C-DIAMIDE SYNTHASE"/>
    <property type="match status" value="1"/>
</dbReference>
<dbReference type="GO" id="GO:0005524">
    <property type="term" value="F:ATP binding"/>
    <property type="evidence" value="ECO:0007669"/>
    <property type="project" value="UniProtKB-UniRule"/>
</dbReference>
<comment type="catalytic activity">
    <reaction evidence="9">
        <text>cob(II)yrinate + 2 L-glutamine + 2 ATP + 2 H2O = cob(II)yrinate a,c diamide + 2 L-glutamate + 2 ADP + 2 phosphate + 2 H(+)</text>
        <dbReference type="Rhea" id="RHEA:26289"/>
        <dbReference type="ChEBI" id="CHEBI:15377"/>
        <dbReference type="ChEBI" id="CHEBI:15378"/>
        <dbReference type="ChEBI" id="CHEBI:29985"/>
        <dbReference type="ChEBI" id="CHEBI:30616"/>
        <dbReference type="ChEBI" id="CHEBI:43474"/>
        <dbReference type="ChEBI" id="CHEBI:58359"/>
        <dbReference type="ChEBI" id="CHEBI:58537"/>
        <dbReference type="ChEBI" id="CHEBI:58894"/>
        <dbReference type="ChEBI" id="CHEBI:456216"/>
        <dbReference type="EC" id="6.3.5.11"/>
    </reaction>
</comment>
<dbReference type="EC" id="6.3.5.11" evidence="9"/>
<dbReference type="SUPFAM" id="SSF52317">
    <property type="entry name" value="Class I glutamine amidotransferase-like"/>
    <property type="match status" value="1"/>
</dbReference>
<gene>
    <name evidence="9" type="primary">cbiA</name>
    <name evidence="12" type="ORF">CAL65_16455</name>
</gene>
<evidence type="ECO:0000256" key="4">
    <source>
        <dbReference type="ARBA" id="ARBA00022598"/>
    </source>
</evidence>
<keyword evidence="5 9" id="KW-0547">Nucleotide-binding</keyword>
<keyword evidence="6 9" id="KW-0067">ATP-binding</keyword>
<dbReference type="SUPFAM" id="SSF52540">
    <property type="entry name" value="P-loop containing nucleoside triphosphate hydrolases"/>
    <property type="match status" value="1"/>
</dbReference>
<dbReference type="CDD" id="cd05388">
    <property type="entry name" value="CobB_N"/>
    <property type="match status" value="1"/>
</dbReference>
<dbReference type="GO" id="GO:0042242">
    <property type="term" value="F:cobyrinic acid a,c-diamide synthase activity"/>
    <property type="evidence" value="ECO:0007669"/>
    <property type="project" value="UniProtKB-UniRule"/>
</dbReference>
<evidence type="ECO:0000313" key="13">
    <source>
        <dbReference type="Proteomes" id="UP000256763"/>
    </source>
</evidence>
<dbReference type="RefSeq" id="WP_116348221.1">
    <property type="nucleotide sequence ID" value="NZ_NFZW01000018.1"/>
</dbReference>
<keyword evidence="13" id="KW-1185">Reference proteome</keyword>
<comment type="pathway">
    <text evidence="9">Cofactor biosynthesis; adenosylcobalamin biosynthesis; cob(II)yrinate a,c-diamide from sirohydrochlorin (anaerobic route): step 10/10.</text>
</comment>
<accession>A0A3E0WPQ0</accession>
<dbReference type="HAMAP" id="MF_00027">
    <property type="entry name" value="CobB_CbiA"/>
    <property type="match status" value="1"/>
</dbReference>
<feature type="site" description="Increases nucleophilicity of active site Cys" evidence="9">
    <location>
        <position position="413"/>
    </location>
</feature>
<dbReference type="InterPro" id="IPR011698">
    <property type="entry name" value="GATase_3"/>
</dbReference>
<evidence type="ECO:0000256" key="3">
    <source>
        <dbReference type="ARBA" id="ARBA00022573"/>
    </source>
</evidence>
<dbReference type="PANTHER" id="PTHR43873:SF1">
    <property type="entry name" value="COBYRINATE A,C-DIAMIDE SYNTHASE"/>
    <property type="match status" value="1"/>
</dbReference>
<sequence>MTRHCPAVLVTAPASGQGKTTVTAALARYHSRQGRRVRVFKTGPDFLDPMILARASGHPVYQLDLYMGGVAHCRRLLAEAAEDADLILVEGVMGLFDGDPSSADLAEAFQVPVMPVIDASGMAQTFAALAHGLANYRPGLPFAGVVANRVGSARHAELLHEGLAEATPLIAALPRRDEVELPDRHLGLVQAEEVEDLEQRLDAAADALAETGLTQLPAPVAFQPAAAASLPRLLDGVHIAVARDAAFAFLYPANLALLEQLGARLSFFSPLADEAPVDADAVYLPGGYPELHLQRLADSQTTAAALHAHHAAGKPIHAECGGMLYLLDSLTDASGQQAAMLGLLSGAAVMRKRLTALGMQGVALPAGELRGHSFHHSELSTPLTAAYRATNPNGGRTQEAVYCQGRLTASYIHFYFPSNPKAVAQLFLP</sequence>
<name>A0A3E0WPQ0_9GAMM</name>
<dbReference type="NCBIfam" id="NF002204">
    <property type="entry name" value="PRK01077.1"/>
    <property type="match status" value="1"/>
</dbReference>
<proteinExistence type="inferred from homology"/>
<comment type="miscellaneous">
    <text evidence="9">The a and c carboxylates of cobyrinate are activated for nucleophilic attack via formation of a phosphorylated intermediate by ATP. CbiA catalyzes first the amidation of the c-carboxylate, and then that of the a-carboxylate.</text>
</comment>
<reference evidence="13" key="1">
    <citation type="submission" date="2017-05" db="EMBL/GenBank/DDBJ databases">
        <authorList>
            <person name="Sharma S."/>
            <person name="Sidhu C."/>
            <person name="Pinnaka A.K."/>
        </authorList>
    </citation>
    <scope>NUCLEOTIDE SEQUENCE [LARGE SCALE GENOMIC DNA]</scope>
    <source>
        <strain evidence="13">AK93</strain>
    </source>
</reference>
<keyword evidence="7 9" id="KW-0460">Magnesium</keyword>
<dbReference type="EMBL" id="NFZW01000018">
    <property type="protein sequence ID" value="RFA33935.1"/>
    <property type="molecule type" value="Genomic_DNA"/>
</dbReference>
<dbReference type="AlphaFoldDB" id="A0A3E0WPQ0"/>
<evidence type="ECO:0000256" key="5">
    <source>
        <dbReference type="ARBA" id="ARBA00022741"/>
    </source>
</evidence>
<dbReference type="UniPathway" id="UPA00148">
    <property type="reaction ID" value="UER00231"/>
</dbReference>
<dbReference type="InterPro" id="IPR029062">
    <property type="entry name" value="Class_I_gatase-like"/>
</dbReference>
<dbReference type="InterPro" id="IPR002586">
    <property type="entry name" value="CobQ/CobB/MinD/ParA_Nub-bd_dom"/>
</dbReference>
<comment type="caution">
    <text evidence="12">The sequence shown here is derived from an EMBL/GenBank/DDBJ whole genome shotgun (WGS) entry which is preliminary data.</text>
</comment>
<dbReference type="Pfam" id="PF07685">
    <property type="entry name" value="GATase_3"/>
    <property type="match status" value="1"/>
</dbReference>
<protein>
    <recommendedName>
        <fullName evidence="9">Cobyrinate a,c-diamide synthase</fullName>
        <ecNumber evidence="9">6.3.5.11</ecNumber>
    </recommendedName>
    <alternativeName>
        <fullName evidence="9">Cobyrinic acid a,c-diamide synthetase</fullName>
    </alternativeName>
</protein>
<feature type="active site" description="Nucleophile" evidence="9">
    <location>
        <position position="320"/>
    </location>
</feature>
<evidence type="ECO:0000256" key="6">
    <source>
        <dbReference type="ARBA" id="ARBA00022840"/>
    </source>
</evidence>
<evidence type="ECO:0000256" key="9">
    <source>
        <dbReference type="HAMAP-Rule" id="MF_00027"/>
    </source>
</evidence>
<dbReference type="NCBIfam" id="TIGR00379">
    <property type="entry name" value="cobB"/>
    <property type="match status" value="1"/>
</dbReference>
<dbReference type="PROSITE" id="PS51274">
    <property type="entry name" value="GATASE_COBBQ"/>
    <property type="match status" value="1"/>
</dbReference>
<keyword evidence="8 9" id="KW-0315">Glutamine amidotransferase</keyword>
<feature type="domain" description="CobQ/CobB/MinD/ParA nucleotide binding" evidence="10">
    <location>
        <begin position="9"/>
        <end position="186"/>
    </location>
</feature>